<protein>
    <recommendedName>
        <fullName evidence="1">FHA domain-containing protein</fullName>
    </recommendedName>
</protein>
<dbReference type="PANTHER" id="PTHR23308">
    <property type="entry name" value="NUCLEAR INHIBITOR OF PROTEIN PHOSPHATASE-1"/>
    <property type="match status" value="1"/>
</dbReference>
<dbReference type="RefSeq" id="WP_024268654.1">
    <property type="nucleotide sequence ID" value="NC_023035.1"/>
</dbReference>
<keyword evidence="3" id="KW-1185">Reference proteome</keyword>
<dbReference type="SUPFAM" id="SSF49879">
    <property type="entry name" value="SMAD/FHA domain"/>
    <property type="match status" value="1"/>
</dbReference>
<dbReference type="AlphaFoldDB" id="V5WJD6"/>
<dbReference type="eggNOG" id="COG1716">
    <property type="taxonomic scope" value="Bacteria"/>
</dbReference>
<dbReference type="EMBL" id="CP006939">
    <property type="protein sequence ID" value="AHC15750.1"/>
    <property type="molecule type" value="Genomic_DNA"/>
</dbReference>
<evidence type="ECO:0000259" key="1">
    <source>
        <dbReference type="PROSITE" id="PS50006"/>
    </source>
</evidence>
<dbReference type="InterPro" id="IPR000253">
    <property type="entry name" value="FHA_dom"/>
</dbReference>
<evidence type="ECO:0000313" key="2">
    <source>
        <dbReference type="EMBL" id="AHC15750.1"/>
    </source>
</evidence>
<dbReference type="SMART" id="SM00240">
    <property type="entry name" value="FHA"/>
    <property type="match status" value="1"/>
</dbReference>
<evidence type="ECO:0000313" key="3">
    <source>
        <dbReference type="Proteomes" id="UP000018680"/>
    </source>
</evidence>
<dbReference type="HOGENOM" id="CLU_2120052_0_0_12"/>
<reference evidence="2 3" key="1">
    <citation type="journal article" date="2015" name="Stand. Genomic Sci.">
        <title>Complete genome sequence and description of Salinispira pacifica gen. nov., sp. nov., a novel spirochaete isolated form a hypersaline microbial mat.</title>
        <authorList>
            <person name="Ben Hania W."/>
            <person name="Joseph M."/>
            <person name="Schumann P."/>
            <person name="Bunk B."/>
            <person name="Fiebig A."/>
            <person name="Sproer C."/>
            <person name="Klenk H.P."/>
            <person name="Fardeau M.L."/>
            <person name="Spring S."/>
        </authorList>
    </citation>
    <scope>NUCLEOTIDE SEQUENCE [LARGE SCALE GENOMIC DNA]</scope>
    <source>
        <strain evidence="2 3">L21-RPul-D2</strain>
    </source>
</reference>
<sequence>MRNSDTIAGSSSLGERLGKIKRSETVYLHHGKRKTLIRDRITIGRSSDCDIIISDNLTSRHHALIQKIKNAYFITDEDSTNGVLVNGQVIEKGTYVRLHPSDTITIGRTELHLLPG</sequence>
<name>V5WJD6_9SPIO</name>
<dbReference type="InterPro" id="IPR008984">
    <property type="entry name" value="SMAD_FHA_dom_sf"/>
</dbReference>
<dbReference type="Proteomes" id="UP000018680">
    <property type="component" value="Chromosome"/>
</dbReference>
<dbReference type="OrthoDB" id="9816434at2"/>
<dbReference type="Pfam" id="PF00498">
    <property type="entry name" value="FHA"/>
    <property type="match status" value="1"/>
</dbReference>
<dbReference type="InterPro" id="IPR050923">
    <property type="entry name" value="Cell_Proc_Reg/RNA_Proc"/>
</dbReference>
<dbReference type="CDD" id="cd00060">
    <property type="entry name" value="FHA"/>
    <property type="match status" value="1"/>
</dbReference>
<proteinExistence type="predicted"/>
<accession>V5WJD6</accession>
<organism evidence="2 3">
    <name type="scientific">Salinispira pacifica</name>
    <dbReference type="NCBI Taxonomy" id="1307761"/>
    <lineage>
        <taxon>Bacteria</taxon>
        <taxon>Pseudomonadati</taxon>
        <taxon>Spirochaetota</taxon>
        <taxon>Spirochaetia</taxon>
        <taxon>Spirochaetales</taxon>
        <taxon>Spirochaetaceae</taxon>
        <taxon>Salinispira</taxon>
    </lineage>
</organism>
<feature type="domain" description="FHA" evidence="1">
    <location>
        <begin position="41"/>
        <end position="90"/>
    </location>
</feature>
<gene>
    <name evidence="2" type="ORF">L21SP2_2397</name>
</gene>
<dbReference type="PROSITE" id="PS50006">
    <property type="entry name" value="FHA_DOMAIN"/>
    <property type="match status" value="1"/>
</dbReference>
<dbReference type="STRING" id="1307761.L21SP2_2397"/>
<dbReference type="Gene3D" id="2.60.200.20">
    <property type="match status" value="1"/>
</dbReference>
<dbReference type="KEGG" id="slr:L21SP2_2397"/>